<reference evidence="1 2" key="1">
    <citation type="journal article" date="2021" name="Nat. Commun.">
        <title>Genetic determinants of endophytism in the Arabidopsis root mycobiome.</title>
        <authorList>
            <person name="Mesny F."/>
            <person name="Miyauchi S."/>
            <person name="Thiergart T."/>
            <person name="Pickel B."/>
            <person name="Atanasova L."/>
            <person name="Karlsson M."/>
            <person name="Huettel B."/>
            <person name="Barry K.W."/>
            <person name="Haridas S."/>
            <person name="Chen C."/>
            <person name="Bauer D."/>
            <person name="Andreopoulos W."/>
            <person name="Pangilinan J."/>
            <person name="LaButti K."/>
            <person name="Riley R."/>
            <person name="Lipzen A."/>
            <person name="Clum A."/>
            <person name="Drula E."/>
            <person name="Henrissat B."/>
            <person name="Kohler A."/>
            <person name="Grigoriev I.V."/>
            <person name="Martin F.M."/>
            <person name="Hacquard S."/>
        </authorList>
    </citation>
    <scope>NUCLEOTIDE SEQUENCE [LARGE SCALE GENOMIC DNA]</scope>
    <source>
        <strain evidence="1 2">MPI-SDFR-AT-0080</strain>
    </source>
</reference>
<dbReference type="Proteomes" id="UP000774617">
    <property type="component" value="Unassembled WGS sequence"/>
</dbReference>
<protein>
    <submittedName>
        <fullName evidence="1">Uncharacterized protein</fullName>
    </submittedName>
</protein>
<gene>
    <name evidence="1" type="ORF">B0J12DRAFT_23370</name>
</gene>
<dbReference type="EMBL" id="JAGTJR010000001">
    <property type="protein sequence ID" value="KAH7065031.1"/>
    <property type="molecule type" value="Genomic_DNA"/>
</dbReference>
<comment type="caution">
    <text evidence="1">The sequence shown here is derived from an EMBL/GenBank/DDBJ whole genome shotgun (WGS) entry which is preliminary data.</text>
</comment>
<organism evidence="1 2">
    <name type="scientific">Macrophomina phaseolina</name>
    <dbReference type="NCBI Taxonomy" id="35725"/>
    <lineage>
        <taxon>Eukaryota</taxon>
        <taxon>Fungi</taxon>
        <taxon>Dikarya</taxon>
        <taxon>Ascomycota</taxon>
        <taxon>Pezizomycotina</taxon>
        <taxon>Dothideomycetes</taxon>
        <taxon>Dothideomycetes incertae sedis</taxon>
        <taxon>Botryosphaeriales</taxon>
        <taxon>Botryosphaeriaceae</taxon>
        <taxon>Macrophomina</taxon>
    </lineage>
</organism>
<name>A0ABQ8GUV6_9PEZI</name>
<sequence>MLAAPPFGHPLLLQSRWSMSRVSAATAAAARNCGARGSRPSSPIRKLTSSSCFSVRDISPQQIYICACISARAGLRERACHFLGTLPHLLSPPAPRLAVQRLTALHPPQASCDCRPPLYSLILSFRRRGPQRSTNWRAILTGNTGMRRP</sequence>
<evidence type="ECO:0000313" key="1">
    <source>
        <dbReference type="EMBL" id="KAH7065031.1"/>
    </source>
</evidence>
<evidence type="ECO:0000313" key="2">
    <source>
        <dbReference type="Proteomes" id="UP000774617"/>
    </source>
</evidence>
<keyword evidence="2" id="KW-1185">Reference proteome</keyword>
<accession>A0ABQ8GUV6</accession>
<proteinExistence type="predicted"/>